<dbReference type="Gene3D" id="1.20.1600.10">
    <property type="entry name" value="Outer membrane efflux proteins (OEP)"/>
    <property type="match status" value="1"/>
</dbReference>
<evidence type="ECO:0000256" key="2">
    <source>
        <dbReference type="ARBA" id="ARBA00007613"/>
    </source>
</evidence>
<feature type="signal peptide" evidence="9">
    <location>
        <begin position="1"/>
        <end position="21"/>
    </location>
</feature>
<dbReference type="PANTHER" id="PTHR30026:SF20">
    <property type="entry name" value="OUTER MEMBRANE PROTEIN TOLC"/>
    <property type="match status" value="1"/>
</dbReference>
<evidence type="ECO:0000313" key="10">
    <source>
        <dbReference type="EMBL" id="MBO8459586.1"/>
    </source>
</evidence>
<evidence type="ECO:0000313" key="11">
    <source>
        <dbReference type="Proteomes" id="UP000823641"/>
    </source>
</evidence>
<keyword evidence="6" id="KW-0472">Membrane</keyword>
<accession>A0A9D9N3X6</accession>
<comment type="subcellular location">
    <subcellularLocation>
        <location evidence="1">Cell outer membrane</location>
    </subcellularLocation>
</comment>
<evidence type="ECO:0000256" key="9">
    <source>
        <dbReference type="SAM" id="SignalP"/>
    </source>
</evidence>
<organism evidence="10 11">
    <name type="scientific">Candidatus Gallipaludibacter merdavium</name>
    <dbReference type="NCBI Taxonomy" id="2840839"/>
    <lineage>
        <taxon>Bacteria</taxon>
        <taxon>Pseudomonadati</taxon>
        <taxon>Bacteroidota</taxon>
        <taxon>Bacteroidia</taxon>
        <taxon>Bacteroidales</taxon>
        <taxon>Candidatus Gallipaludibacter</taxon>
    </lineage>
</organism>
<proteinExistence type="inferred from homology"/>
<evidence type="ECO:0000256" key="6">
    <source>
        <dbReference type="ARBA" id="ARBA00023136"/>
    </source>
</evidence>
<sequence length="459" mass="51192">MTKKYKLLCVMAFIGCLLVSAENQEPLTLDSCLVRALRNNVEVRNASLEVEAAQQLKKSLVSKYFPNVSAIGFSYHAVNPIVEMGIDDIGNAHIRNILENLYAQYGAFLGIDKNISLMQHGTILGVSAIQPVYAGGRIVHGNQLAKIGVEAAELQQELKKQEVLLQTEESYWQIISLKSKQTTVAEAEALLESLYHDVKGAYDAGLVKKSDLLMVSMKQNEMRSNRIKVENGIRLATMALCQSIGMEYNDSLEIVGSLDSLPAPDELWINPDEAVAQRNESNLLDLSVKAEKLQGKLEMGKALPQVAIGAGYAYTDMPFDRFAHNGAVFATVQIPLTAWWETSHTIKQHKAKQYIAENNRDDLKAKMELQTRLAWNELTEAYTQLEVADESIAQAQENLNYCQNHYNAGLISMSELLQAQTALKQVMDQKTDYAITYQIKLTHYKQLTGQSKASETEQQ</sequence>
<keyword evidence="4" id="KW-1134">Transmembrane beta strand</keyword>
<protein>
    <submittedName>
        <fullName evidence="10">TolC family protein</fullName>
    </submittedName>
</protein>
<keyword evidence="3" id="KW-0813">Transport</keyword>
<reference evidence="10" key="2">
    <citation type="journal article" date="2021" name="PeerJ">
        <title>Extensive microbial diversity within the chicken gut microbiome revealed by metagenomics and culture.</title>
        <authorList>
            <person name="Gilroy R."/>
            <person name="Ravi A."/>
            <person name="Getino M."/>
            <person name="Pursley I."/>
            <person name="Horton D.L."/>
            <person name="Alikhan N.F."/>
            <person name="Baker D."/>
            <person name="Gharbi K."/>
            <person name="Hall N."/>
            <person name="Watson M."/>
            <person name="Adriaenssens E.M."/>
            <person name="Foster-Nyarko E."/>
            <person name="Jarju S."/>
            <person name="Secka A."/>
            <person name="Antonio M."/>
            <person name="Oren A."/>
            <person name="Chaudhuri R.R."/>
            <person name="La Ragione R."/>
            <person name="Hildebrand F."/>
            <person name="Pallen M.J."/>
        </authorList>
    </citation>
    <scope>NUCLEOTIDE SEQUENCE</scope>
    <source>
        <strain evidence="10">G3-3990</strain>
    </source>
</reference>
<gene>
    <name evidence="10" type="ORF">IAA73_04540</name>
</gene>
<evidence type="ECO:0000256" key="8">
    <source>
        <dbReference type="SAM" id="Coils"/>
    </source>
</evidence>
<dbReference type="PANTHER" id="PTHR30026">
    <property type="entry name" value="OUTER MEMBRANE PROTEIN TOLC"/>
    <property type="match status" value="1"/>
</dbReference>
<feature type="chain" id="PRO_5038520874" evidence="9">
    <location>
        <begin position="22"/>
        <end position="459"/>
    </location>
</feature>
<dbReference type="GO" id="GO:0009279">
    <property type="term" value="C:cell outer membrane"/>
    <property type="evidence" value="ECO:0007669"/>
    <property type="project" value="UniProtKB-SubCell"/>
</dbReference>
<dbReference type="GO" id="GO:0015288">
    <property type="term" value="F:porin activity"/>
    <property type="evidence" value="ECO:0007669"/>
    <property type="project" value="TreeGrafter"/>
</dbReference>
<dbReference type="GO" id="GO:1990281">
    <property type="term" value="C:efflux pump complex"/>
    <property type="evidence" value="ECO:0007669"/>
    <property type="project" value="TreeGrafter"/>
</dbReference>
<dbReference type="Proteomes" id="UP000823641">
    <property type="component" value="Unassembled WGS sequence"/>
</dbReference>
<keyword evidence="5" id="KW-0812">Transmembrane</keyword>
<dbReference type="AlphaFoldDB" id="A0A9D9N3X6"/>
<dbReference type="Pfam" id="PF02321">
    <property type="entry name" value="OEP"/>
    <property type="match status" value="2"/>
</dbReference>
<comment type="caution">
    <text evidence="10">The sequence shown here is derived from an EMBL/GenBank/DDBJ whole genome shotgun (WGS) entry which is preliminary data.</text>
</comment>
<comment type="similarity">
    <text evidence="2">Belongs to the outer membrane factor (OMF) (TC 1.B.17) family.</text>
</comment>
<evidence type="ECO:0000256" key="4">
    <source>
        <dbReference type="ARBA" id="ARBA00022452"/>
    </source>
</evidence>
<dbReference type="InterPro" id="IPR051906">
    <property type="entry name" value="TolC-like"/>
</dbReference>
<keyword evidence="8" id="KW-0175">Coiled coil</keyword>
<evidence type="ECO:0000256" key="3">
    <source>
        <dbReference type="ARBA" id="ARBA00022448"/>
    </source>
</evidence>
<keyword evidence="9" id="KW-0732">Signal</keyword>
<dbReference type="GO" id="GO:0015562">
    <property type="term" value="F:efflux transmembrane transporter activity"/>
    <property type="evidence" value="ECO:0007669"/>
    <property type="project" value="InterPro"/>
</dbReference>
<evidence type="ECO:0000256" key="7">
    <source>
        <dbReference type="ARBA" id="ARBA00023237"/>
    </source>
</evidence>
<evidence type="ECO:0000256" key="1">
    <source>
        <dbReference type="ARBA" id="ARBA00004442"/>
    </source>
</evidence>
<reference evidence="10" key="1">
    <citation type="submission" date="2020-10" db="EMBL/GenBank/DDBJ databases">
        <authorList>
            <person name="Gilroy R."/>
        </authorList>
    </citation>
    <scope>NUCLEOTIDE SEQUENCE</scope>
    <source>
        <strain evidence="10">G3-3990</strain>
    </source>
</reference>
<keyword evidence="7" id="KW-0998">Cell outer membrane</keyword>
<name>A0A9D9N3X6_9BACT</name>
<feature type="coiled-coil region" evidence="8">
    <location>
        <begin position="144"/>
        <end position="171"/>
    </location>
</feature>
<dbReference type="SUPFAM" id="SSF56954">
    <property type="entry name" value="Outer membrane efflux proteins (OEP)"/>
    <property type="match status" value="1"/>
</dbReference>
<evidence type="ECO:0000256" key="5">
    <source>
        <dbReference type="ARBA" id="ARBA00022692"/>
    </source>
</evidence>
<dbReference type="EMBL" id="JADIMG010000045">
    <property type="protein sequence ID" value="MBO8459586.1"/>
    <property type="molecule type" value="Genomic_DNA"/>
</dbReference>
<dbReference type="InterPro" id="IPR003423">
    <property type="entry name" value="OMP_efflux"/>
</dbReference>